<reference evidence="5" key="1">
    <citation type="submission" date="2020-02" db="EMBL/GenBank/DDBJ databases">
        <authorList>
            <person name="Meier V. D."/>
        </authorList>
    </citation>
    <scope>NUCLEOTIDE SEQUENCE</scope>
    <source>
        <strain evidence="5">AVDCRST_MAG59</strain>
    </source>
</reference>
<dbReference type="InterPro" id="IPR000871">
    <property type="entry name" value="Beta-lactam_class-A"/>
</dbReference>
<comment type="similarity">
    <text evidence="2">Belongs to the class-A beta-lactamase family.</text>
</comment>
<dbReference type="PANTHER" id="PTHR35333">
    <property type="entry name" value="BETA-LACTAMASE"/>
    <property type="match status" value="1"/>
</dbReference>
<dbReference type="Pfam" id="PF13354">
    <property type="entry name" value="Beta-lactamase2"/>
    <property type="match status" value="1"/>
</dbReference>
<feature type="domain" description="Beta-lactamase class A catalytic" evidence="4">
    <location>
        <begin position="32"/>
        <end position="239"/>
    </location>
</feature>
<dbReference type="Gene3D" id="3.40.710.10">
    <property type="entry name" value="DD-peptidase/beta-lactamase superfamily"/>
    <property type="match status" value="1"/>
</dbReference>
<dbReference type="GO" id="GO:0046677">
    <property type="term" value="P:response to antibiotic"/>
    <property type="evidence" value="ECO:0007669"/>
    <property type="project" value="InterPro"/>
</dbReference>
<dbReference type="PANTHER" id="PTHR35333:SF3">
    <property type="entry name" value="BETA-LACTAMASE-TYPE TRANSPEPTIDASE FOLD CONTAINING PROTEIN"/>
    <property type="match status" value="1"/>
</dbReference>
<dbReference type="GO" id="GO:0008800">
    <property type="term" value="F:beta-lactamase activity"/>
    <property type="evidence" value="ECO:0007669"/>
    <property type="project" value="UniProtKB-EC"/>
</dbReference>
<evidence type="ECO:0000256" key="2">
    <source>
        <dbReference type="ARBA" id="ARBA00009009"/>
    </source>
</evidence>
<accession>A0A6J4UI68</accession>
<organism evidence="5">
    <name type="scientific">uncultured Thermomicrobiales bacterium</name>
    <dbReference type="NCBI Taxonomy" id="1645740"/>
    <lineage>
        <taxon>Bacteria</taxon>
        <taxon>Pseudomonadati</taxon>
        <taxon>Thermomicrobiota</taxon>
        <taxon>Thermomicrobia</taxon>
        <taxon>Thermomicrobiales</taxon>
        <taxon>environmental samples</taxon>
    </lineage>
</organism>
<evidence type="ECO:0000256" key="3">
    <source>
        <dbReference type="ARBA" id="ARBA00012865"/>
    </source>
</evidence>
<proteinExistence type="inferred from homology"/>
<dbReference type="SUPFAM" id="SSF56601">
    <property type="entry name" value="beta-lactamase/transpeptidase-like"/>
    <property type="match status" value="1"/>
</dbReference>
<dbReference type="InterPro" id="IPR045155">
    <property type="entry name" value="Beta-lactam_cat"/>
</dbReference>
<protein>
    <recommendedName>
        <fullName evidence="3">beta-lactamase</fullName>
        <ecNumber evidence="3">3.5.2.6</ecNumber>
    </recommendedName>
</protein>
<evidence type="ECO:0000259" key="4">
    <source>
        <dbReference type="Pfam" id="PF13354"/>
    </source>
</evidence>
<dbReference type="GO" id="GO:0030655">
    <property type="term" value="P:beta-lactam antibiotic catabolic process"/>
    <property type="evidence" value="ECO:0007669"/>
    <property type="project" value="InterPro"/>
</dbReference>
<comment type="catalytic activity">
    <reaction evidence="1">
        <text>a beta-lactam + H2O = a substituted beta-amino acid</text>
        <dbReference type="Rhea" id="RHEA:20401"/>
        <dbReference type="ChEBI" id="CHEBI:15377"/>
        <dbReference type="ChEBI" id="CHEBI:35627"/>
        <dbReference type="ChEBI" id="CHEBI:140347"/>
        <dbReference type="EC" id="3.5.2.6"/>
    </reaction>
</comment>
<name>A0A6J4UI68_9BACT</name>
<dbReference type="EMBL" id="CADCWF010000091">
    <property type="protein sequence ID" value="CAA9547971.1"/>
    <property type="molecule type" value="Genomic_DNA"/>
</dbReference>
<dbReference type="InterPro" id="IPR012338">
    <property type="entry name" value="Beta-lactam/transpept-like"/>
</dbReference>
<evidence type="ECO:0000313" key="5">
    <source>
        <dbReference type="EMBL" id="CAA9547971.1"/>
    </source>
</evidence>
<sequence length="267" mass="27551">MPGTEGDAWERVERVVAAAGPERRVGLAASLLGTARSWGYGADEPFPAASTIKLPILVALLQDAAAGRVDLAEERPIPAAARVGGSGVLAEMSPALRLTLADLAYLMIAVSDNTASNVLLDALGPARVRRTMADCGMGRSVLGRRFLGRLPRPEEGENVTTAADLVALLAAIAEGRAASPAACAEMRRTLGLQQHRELLARRLPEGLRYGGKSGWLPGLAHDAGLIEGPGGTLAIAVLTSGFTDPIDAHEAVWSISAALIEASGVAG</sequence>
<dbReference type="AlphaFoldDB" id="A0A6J4UI68"/>
<evidence type="ECO:0000256" key="1">
    <source>
        <dbReference type="ARBA" id="ARBA00001526"/>
    </source>
</evidence>
<dbReference type="EC" id="3.5.2.6" evidence="3"/>
<gene>
    <name evidence="5" type="ORF">AVDCRST_MAG59-1487</name>
</gene>